<evidence type="ECO:0000256" key="6">
    <source>
        <dbReference type="SAM" id="MobiDB-lite"/>
    </source>
</evidence>
<feature type="compositionally biased region" description="Basic and acidic residues" evidence="6">
    <location>
        <begin position="1"/>
        <end position="14"/>
    </location>
</feature>
<keyword evidence="4" id="KW-0804">Transcription</keyword>
<proteinExistence type="predicted"/>
<feature type="compositionally biased region" description="Acidic residues" evidence="6">
    <location>
        <begin position="113"/>
        <end position="135"/>
    </location>
</feature>
<dbReference type="Pfam" id="PF08598">
    <property type="entry name" value="Sds3"/>
    <property type="match status" value="1"/>
</dbReference>
<evidence type="ECO:0000256" key="3">
    <source>
        <dbReference type="ARBA" id="ARBA00023015"/>
    </source>
</evidence>
<comment type="subcellular location">
    <subcellularLocation>
        <location evidence="1">Nucleus</location>
    </subcellularLocation>
</comment>
<dbReference type="EnsemblProtists" id="HpaT806924">
    <property type="protein sequence ID" value="HpaP806924"/>
    <property type="gene ID" value="HpaG806924"/>
</dbReference>
<dbReference type="Proteomes" id="UP000011713">
    <property type="component" value="Unassembled WGS sequence"/>
</dbReference>
<protein>
    <submittedName>
        <fullName evidence="7">Uncharacterized protein</fullName>
    </submittedName>
</protein>
<reference evidence="7" key="2">
    <citation type="submission" date="2015-06" db="UniProtKB">
        <authorList>
            <consortium name="EnsemblProtists"/>
        </authorList>
    </citation>
    <scope>IDENTIFICATION</scope>
    <source>
        <strain evidence="7">Emoy2</strain>
    </source>
</reference>
<evidence type="ECO:0000256" key="4">
    <source>
        <dbReference type="ARBA" id="ARBA00023163"/>
    </source>
</evidence>
<keyword evidence="8" id="KW-1185">Reference proteome</keyword>
<evidence type="ECO:0000313" key="7">
    <source>
        <dbReference type="EnsemblProtists" id="HpaP806924"/>
    </source>
</evidence>
<dbReference type="VEuPathDB" id="FungiDB:HpaG806924"/>
<dbReference type="InterPro" id="IPR013907">
    <property type="entry name" value="Sds3"/>
</dbReference>
<evidence type="ECO:0000256" key="5">
    <source>
        <dbReference type="ARBA" id="ARBA00023242"/>
    </source>
</evidence>
<feature type="compositionally biased region" description="Polar residues" evidence="6">
    <location>
        <begin position="56"/>
        <end position="66"/>
    </location>
</feature>
<keyword evidence="5" id="KW-0539">Nucleus</keyword>
<evidence type="ECO:0000313" key="8">
    <source>
        <dbReference type="Proteomes" id="UP000011713"/>
    </source>
</evidence>
<reference evidence="8" key="1">
    <citation type="journal article" date="2010" name="Science">
        <title>Signatures of adaptation to obligate biotrophy in the Hyaloperonospora arabidopsidis genome.</title>
        <authorList>
            <person name="Baxter L."/>
            <person name="Tripathy S."/>
            <person name="Ishaque N."/>
            <person name="Boot N."/>
            <person name="Cabral A."/>
            <person name="Kemen E."/>
            <person name="Thines M."/>
            <person name="Ah-Fong A."/>
            <person name="Anderson R."/>
            <person name="Badejoko W."/>
            <person name="Bittner-Eddy P."/>
            <person name="Boore J.L."/>
            <person name="Chibucos M.C."/>
            <person name="Coates M."/>
            <person name="Dehal P."/>
            <person name="Delehaunty K."/>
            <person name="Dong S."/>
            <person name="Downton P."/>
            <person name="Dumas B."/>
            <person name="Fabro G."/>
            <person name="Fronick C."/>
            <person name="Fuerstenberg S.I."/>
            <person name="Fulton L."/>
            <person name="Gaulin E."/>
            <person name="Govers F."/>
            <person name="Hughes L."/>
            <person name="Humphray S."/>
            <person name="Jiang R.H."/>
            <person name="Judelson H."/>
            <person name="Kamoun S."/>
            <person name="Kyung K."/>
            <person name="Meijer H."/>
            <person name="Minx P."/>
            <person name="Morris P."/>
            <person name="Nelson J."/>
            <person name="Phuntumart V."/>
            <person name="Qutob D."/>
            <person name="Rehmany A."/>
            <person name="Rougon-Cardoso A."/>
            <person name="Ryden P."/>
            <person name="Torto-Alalibo T."/>
            <person name="Studholme D."/>
            <person name="Wang Y."/>
            <person name="Win J."/>
            <person name="Wood J."/>
            <person name="Clifton S.W."/>
            <person name="Rogers J."/>
            <person name="Van den Ackerveken G."/>
            <person name="Jones J.D."/>
            <person name="McDowell J.M."/>
            <person name="Beynon J."/>
            <person name="Tyler B.M."/>
        </authorList>
    </citation>
    <scope>NUCLEOTIDE SEQUENCE [LARGE SCALE GENOMIC DNA]</scope>
    <source>
        <strain evidence="8">Emoy2</strain>
    </source>
</reference>
<feature type="compositionally biased region" description="Low complexity" evidence="6">
    <location>
        <begin position="19"/>
        <end position="31"/>
    </location>
</feature>
<evidence type="ECO:0000256" key="1">
    <source>
        <dbReference type="ARBA" id="ARBA00004123"/>
    </source>
</evidence>
<sequence>MERLNRHDRSRDPGSDAGSTTTSNSTTASTRLRSRRIRDTRSSAVEDSASEDVDTDASSGSHTPDASTRRPRRLNASRQMTDETRRSSSCHSDVDRRSLRSGDEEDGGRAAMDEEEMEIGEEERESEDELEEEMKDEEKYGRSMSIVSATSSTSTFLEPMTEDQRRERLDRQVAELEQKKKMVEDGTLAEFCRRVAAFKEERNRLLQTAELHKNLQLKNGQDLYHFEVQRAHHLWQNDRKVLKEELLTKVDAILLKIQREIKVLSELGAAGVETRRTSRLKRDVRHTFTEKLVRVTEDRNALESKMAKDSEQEEGEVIEQLLPCATKEVVLAKRRKMDPTTTADPVDVSQLLAVEVVRLPFDDVSSDIAAVVGDWKKMAQSMVACSPSMGKQPFKLERRRLCCGNYIFEDGDEVHVSMPLVQEDCMGTISSITDTAIYIKLASGQKARIFLPHLERRRCELKPLLRAKPLTGSLHSMGWSEYDTFY</sequence>
<feature type="compositionally biased region" description="Low complexity" evidence="6">
    <location>
        <begin position="143"/>
        <end position="155"/>
    </location>
</feature>
<dbReference type="eggNOG" id="ENOG502S3WM">
    <property type="taxonomic scope" value="Eukaryota"/>
</dbReference>
<dbReference type="GO" id="GO:0010468">
    <property type="term" value="P:regulation of gene expression"/>
    <property type="evidence" value="ECO:0007669"/>
    <property type="project" value="UniProtKB-ARBA"/>
</dbReference>
<dbReference type="OMA" id="LWENDRK"/>
<organism evidence="7 8">
    <name type="scientific">Hyaloperonospora arabidopsidis (strain Emoy2)</name>
    <name type="common">Downy mildew agent</name>
    <name type="synonym">Peronospora arabidopsidis</name>
    <dbReference type="NCBI Taxonomy" id="559515"/>
    <lineage>
        <taxon>Eukaryota</taxon>
        <taxon>Sar</taxon>
        <taxon>Stramenopiles</taxon>
        <taxon>Oomycota</taxon>
        <taxon>Peronosporomycetes</taxon>
        <taxon>Peronosporales</taxon>
        <taxon>Peronosporaceae</taxon>
        <taxon>Hyaloperonospora</taxon>
    </lineage>
</organism>
<dbReference type="SMART" id="SM01401">
    <property type="entry name" value="Sds3"/>
    <property type="match status" value="1"/>
</dbReference>
<feature type="region of interest" description="Disordered" evidence="6">
    <location>
        <begin position="1"/>
        <end position="165"/>
    </location>
</feature>
<keyword evidence="3" id="KW-0805">Transcription regulation</keyword>
<dbReference type="HOGENOM" id="CLU_046793_0_0_1"/>
<keyword evidence="2" id="KW-0678">Repressor</keyword>
<evidence type="ECO:0000256" key="2">
    <source>
        <dbReference type="ARBA" id="ARBA00022491"/>
    </source>
</evidence>
<feature type="compositionally biased region" description="Basic and acidic residues" evidence="6">
    <location>
        <begin position="80"/>
        <end position="112"/>
    </location>
</feature>
<dbReference type="GO" id="GO:0005654">
    <property type="term" value="C:nucleoplasm"/>
    <property type="evidence" value="ECO:0007669"/>
    <property type="project" value="UniProtKB-ARBA"/>
</dbReference>
<accession>M4BKJ1</accession>
<name>M4BKJ1_HYAAE</name>
<dbReference type="AlphaFoldDB" id="M4BKJ1"/>
<dbReference type="InParanoid" id="M4BKJ1"/>
<dbReference type="EMBL" id="JH598357">
    <property type="status" value="NOT_ANNOTATED_CDS"/>
    <property type="molecule type" value="Genomic_DNA"/>
</dbReference>